<keyword evidence="1" id="KW-0732">Signal</keyword>
<feature type="chain" id="PRO_5034986671" evidence="1">
    <location>
        <begin position="22"/>
        <end position="169"/>
    </location>
</feature>
<dbReference type="Proteomes" id="UP000559256">
    <property type="component" value="Unassembled WGS sequence"/>
</dbReference>
<dbReference type="OrthoDB" id="2953532at2759"/>
<proteinExistence type="predicted"/>
<dbReference type="EMBL" id="JAACJM010000065">
    <property type="protein sequence ID" value="KAF5352941.1"/>
    <property type="molecule type" value="Genomic_DNA"/>
</dbReference>
<comment type="caution">
    <text evidence="2">The sequence shown here is derived from an EMBL/GenBank/DDBJ whole genome shotgun (WGS) entry which is preliminary data.</text>
</comment>
<evidence type="ECO:0000256" key="1">
    <source>
        <dbReference type="SAM" id="SignalP"/>
    </source>
</evidence>
<accession>A0A8H5D3I9</accession>
<name>A0A8H5D3I9_9AGAR</name>
<feature type="signal peptide" evidence="1">
    <location>
        <begin position="1"/>
        <end position="21"/>
    </location>
</feature>
<protein>
    <submittedName>
        <fullName evidence="2">Uncharacterized protein</fullName>
    </submittedName>
</protein>
<evidence type="ECO:0000313" key="2">
    <source>
        <dbReference type="EMBL" id="KAF5352941.1"/>
    </source>
</evidence>
<reference evidence="2 3" key="1">
    <citation type="journal article" date="2020" name="ISME J.">
        <title>Uncovering the hidden diversity of litter-decomposition mechanisms in mushroom-forming fungi.</title>
        <authorList>
            <person name="Floudas D."/>
            <person name="Bentzer J."/>
            <person name="Ahren D."/>
            <person name="Johansson T."/>
            <person name="Persson P."/>
            <person name="Tunlid A."/>
        </authorList>
    </citation>
    <scope>NUCLEOTIDE SEQUENCE [LARGE SCALE GENOMIC DNA]</scope>
    <source>
        <strain evidence="2 3">CBS 291.85</strain>
    </source>
</reference>
<sequence length="169" mass="17941">MIAFLPFALAFLFSLAGRVSAFTFNVTIGGNQTFAKDILPPGDISALNCTTQCSSVQNTFNTANDDAATLCRDDIVDAFIGCEQCLFNQIVADNSPPSPQAGSNVVVGGYAAACGLFNFTLAVNRTKLAIAPNWDGPFGQKHFDPIKHVNGIHVTVPQSWFGTDTSFDG</sequence>
<dbReference type="AlphaFoldDB" id="A0A8H5D3I9"/>
<gene>
    <name evidence="2" type="ORF">D9758_007895</name>
</gene>
<evidence type="ECO:0000313" key="3">
    <source>
        <dbReference type="Proteomes" id="UP000559256"/>
    </source>
</evidence>
<keyword evidence="3" id="KW-1185">Reference proteome</keyword>
<organism evidence="2 3">
    <name type="scientific">Tetrapyrgos nigripes</name>
    <dbReference type="NCBI Taxonomy" id="182062"/>
    <lineage>
        <taxon>Eukaryota</taxon>
        <taxon>Fungi</taxon>
        <taxon>Dikarya</taxon>
        <taxon>Basidiomycota</taxon>
        <taxon>Agaricomycotina</taxon>
        <taxon>Agaricomycetes</taxon>
        <taxon>Agaricomycetidae</taxon>
        <taxon>Agaricales</taxon>
        <taxon>Marasmiineae</taxon>
        <taxon>Marasmiaceae</taxon>
        <taxon>Tetrapyrgos</taxon>
    </lineage>
</organism>